<proteinExistence type="predicted"/>
<dbReference type="AlphaFoldDB" id="A0A5C6EAM0"/>
<dbReference type="Proteomes" id="UP000318288">
    <property type="component" value="Unassembled WGS sequence"/>
</dbReference>
<organism evidence="1 2">
    <name type="scientific">Rubripirellula tenax</name>
    <dbReference type="NCBI Taxonomy" id="2528015"/>
    <lineage>
        <taxon>Bacteria</taxon>
        <taxon>Pseudomonadati</taxon>
        <taxon>Planctomycetota</taxon>
        <taxon>Planctomycetia</taxon>
        <taxon>Pirellulales</taxon>
        <taxon>Pirellulaceae</taxon>
        <taxon>Rubripirellula</taxon>
    </lineage>
</organism>
<name>A0A5C6EAM0_9BACT</name>
<accession>A0A5C6EAM0</accession>
<dbReference type="EMBL" id="SJPW01000009">
    <property type="protein sequence ID" value="TWU44811.1"/>
    <property type="molecule type" value="Genomic_DNA"/>
</dbReference>
<keyword evidence="2" id="KW-1185">Reference proteome</keyword>
<comment type="caution">
    <text evidence="1">The sequence shown here is derived from an EMBL/GenBank/DDBJ whole genome shotgun (WGS) entry which is preliminary data.</text>
</comment>
<evidence type="ECO:0000313" key="2">
    <source>
        <dbReference type="Proteomes" id="UP000318288"/>
    </source>
</evidence>
<dbReference type="RefSeq" id="WP_186775868.1">
    <property type="nucleotide sequence ID" value="NZ_SJPW01000009.1"/>
</dbReference>
<evidence type="ECO:0008006" key="3">
    <source>
        <dbReference type="Google" id="ProtNLM"/>
    </source>
</evidence>
<protein>
    <recommendedName>
        <fullName evidence="3">Beta-hexosaminidase bacterial type N-terminal domain-containing protein</fullName>
    </recommendedName>
</protein>
<gene>
    <name evidence="1" type="ORF">Poly51_58770</name>
</gene>
<reference evidence="1 2" key="1">
    <citation type="submission" date="2019-02" db="EMBL/GenBank/DDBJ databases">
        <title>Deep-cultivation of Planctomycetes and their phenomic and genomic characterization uncovers novel biology.</title>
        <authorList>
            <person name="Wiegand S."/>
            <person name="Jogler M."/>
            <person name="Boedeker C."/>
            <person name="Pinto D."/>
            <person name="Vollmers J."/>
            <person name="Rivas-Marin E."/>
            <person name="Kohn T."/>
            <person name="Peeters S.H."/>
            <person name="Heuer A."/>
            <person name="Rast P."/>
            <person name="Oberbeckmann S."/>
            <person name="Bunk B."/>
            <person name="Jeske O."/>
            <person name="Meyerdierks A."/>
            <person name="Storesund J.E."/>
            <person name="Kallscheuer N."/>
            <person name="Luecker S."/>
            <person name="Lage O.M."/>
            <person name="Pohl T."/>
            <person name="Merkel B.J."/>
            <person name="Hornburger P."/>
            <person name="Mueller R.-W."/>
            <person name="Bruemmer F."/>
            <person name="Labrenz M."/>
            <person name="Spormann A.M."/>
            <person name="Op Den Camp H."/>
            <person name="Overmann J."/>
            <person name="Amann R."/>
            <person name="Jetten M.S.M."/>
            <person name="Mascher T."/>
            <person name="Medema M.H."/>
            <person name="Devos D.P."/>
            <person name="Kaster A.-K."/>
            <person name="Ovreas L."/>
            <person name="Rohde M."/>
            <person name="Galperin M.Y."/>
            <person name="Jogler C."/>
        </authorList>
    </citation>
    <scope>NUCLEOTIDE SEQUENCE [LARGE SCALE GENOMIC DNA]</scope>
    <source>
        <strain evidence="1 2">Poly51</strain>
    </source>
</reference>
<evidence type="ECO:0000313" key="1">
    <source>
        <dbReference type="EMBL" id="TWU44811.1"/>
    </source>
</evidence>
<sequence>MQTQKTLWPPRMSRLSIALVVVSTLLAPRSVLADVEFDSAIPQLKFAAQEIDRAVAEMQRTDLTVTLTVKSDNKLAEAFEIRVAAPNRVEVIGSDATGAMYGGIEVAEYLKLGLPIANVIRKPFVAKRGIKFNIPLDARSPSYDDSGDAANENIEHMWDFEGFWKPYLDDLARYRYNVLSLWTCHPYPHMVKTPGYEQAIEHDVYKVRDGVLKHDSKGKFIARIFDPNDDEWEEGYLDSNQDGVVDTKDDTLELVKRMTIDEKIAHWKKVFKHAGDRGIQITLFHWNVFTYGATGKHGITTDQTDPDTIAYLRAAVKELVLNYPSITAIGVAAGENDNKFLKGDDSTEAYIFKTYGLGVMDAKADPRWDKNREVRFIFRNHSTKCDDVQEQFASKYDGSVDVEIKYCVGRLYSSRRPLEWESRANKGGWLERGYKVWMNIRNDDIFMHRWGSPDYVRQFIGEMPLDESPGFMMGSDGYVWGRVFYSTIPDLQGQLEIDKHWYNFRLWGELAYNNELGNEYWAATLKHRFGLNDRSAKLLHDTWQTVSEVVPQINRAVYEGTDAAFAAEGCMTGLASATGFLTIPLYYYGEGPAVYRRKPMQLRKNPPGDEVQCVSVPDWGTAYLAVTSFIPERTLSTIDGNFGQHNRHS</sequence>